<keyword evidence="3" id="KW-1185">Reference proteome</keyword>
<dbReference type="InterPro" id="IPR037151">
    <property type="entry name" value="AlkB-like_sf"/>
</dbReference>
<keyword evidence="2" id="KW-0223">Dioxygenase</keyword>
<dbReference type="RefSeq" id="WP_190462959.1">
    <property type="nucleotide sequence ID" value="NZ_JACJPW010000010.1"/>
</dbReference>
<dbReference type="Gene3D" id="2.60.120.590">
    <property type="entry name" value="Alpha-ketoglutarate-dependent dioxygenase AlkB-like"/>
    <property type="match status" value="1"/>
</dbReference>
<evidence type="ECO:0000313" key="3">
    <source>
        <dbReference type="Proteomes" id="UP000641646"/>
    </source>
</evidence>
<gene>
    <name evidence="2" type="ORF">H6G03_05665</name>
</gene>
<protein>
    <submittedName>
        <fullName evidence="2">Alpha-ketoglutarate-dependent dioxygenase AlkB</fullName>
    </submittedName>
</protein>
<dbReference type="EMBL" id="JACJPW010000010">
    <property type="protein sequence ID" value="MBD2180594.1"/>
    <property type="molecule type" value="Genomic_DNA"/>
</dbReference>
<accession>A0A926ZFE1</accession>
<name>A0A926ZFE1_9CYAN</name>
<dbReference type="SUPFAM" id="SSF51197">
    <property type="entry name" value="Clavaminate synthase-like"/>
    <property type="match status" value="1"/>
</dbReference>
<evidence type="ECO:0000313" key="2">
    <source>
        <dbReference type="EMBL" id="MBD2180594.1"/>
    </source>
</evidence>
<reference evidence="2" key="1">
    <citation type="journal article" date="2015" name="ISME J.">
        <title>Draft Genome Sequence of Streptomyces incarnatus NRRL8089, which Produces the Nucleoside Antibiotic Sinefungin.</title>
        <authorList>
            <person name="Oshima K."/>
            <person name="Hattori M."/>
            <person name="Shimizu H."/>
            <person name="Fukuda K."/>
            <person name="Nemoto M."/>
            <person name="Inagaki K."/>
            <person name="Tamura T."/>
        </authorList>
    </citation>
    <scope>NUCLEOTIDE SEQUENCE</scope>
    <source>
        <strain evidence="2">FACHB-1375</strain>
    </source>
</reference>
<organism evidence="2 3">
    <name type="scientific">Aerosakkonema funiforme FACHB-1375</name>
    <dbReference type="NCBI Taxonomy" id="2949571"/>
    <lineage>
        <taxon>Bacteria</taxon>
        <taxon>Bacillati</taxon>
        <taxon>Cyanobacteriota</taxon>
        <taxon>Cyanophyceae</taxon>
        <taxon>Oscillatoriophycideae</taxon>
        <taxon>Aerosakkonematales</taxon>
        <taxon>Aerosakkonemataceae</taxon>
        <taxon>Aerosakkonema</taxon>
    </lineage>
</organism>
<sequence>MTLIYEYDYLDINQTQWLVENEIDPLLVKSPLYRGTYPSGARFKFEMTNCGDYGWISDQNGQRYQQTHPITGAKWQPVPPVIKRIMHTEGAKLYPSFEVQSVLINVYKSCDTYPIMSFHQDITEENKEAPIVSLSFELGGDFYVAGLSHPGRDYPPTDPSVQKFLVKDGTLIILADEHRLAYHAFGTLHPFVSRTLFTRRINLTARMVYLPNKKASDDKDEISVL</sequence>
<evidence type="ECO:0000259" key="1">
    <source>
        <dbReference type="PROSITE" id="PS51471"/>
    </source>
</evidence>
<keyword evidence="2" id="KW-0560">Oxidoreductase</keyword>
<dbReference type="Pfam" id="PF13532">
    <property type="entry name" value="2OG-FeII_Oxy_2"/>
    <property type="match status" value="1"/>
</dbReference>
<proteinExistence type="predicted"/>
<dbReference type="GO" id="GO:0051213">
    <property type="term" value="F:dioxygenase activity"/>
    <property type="evidence" value="ECO:0007669"/>
    <property type="project" value="UniProtKB-KW"/>
</dbReference>
<dbReference type="InterPro" id="IPR027450">
    <property type="entry name" value="AlkB-like"/>
</dbReference>
<dbReference type="PROSITE" id="PS51471">
    <property type="entry name" value="FE2OG_OXY"/>
    <property type="match status" value="1"/>
</dbReference>
<dbReference type="AlphaFoldDB" id="A0A926ZFE1"/>
<comment type="caution">
    <text evidence="2">The sequence shown here is derived from an EMBL/GenBank/DDBJ whole genome shotgun (WGS) entry which is preliminary data.</text>
</comment>
<feature type="domain" description="Fe2OG dioxygenase" evidence="1">
    <location>
        <begin position="98"/>
        <end position="209"/>
    </location>
</feature>
<dbReference type="Proteomes" id="UP000641646">
    <property type="component" value="Unassembled WGS sequence"/>
</dbReference>
<reference evidence="2" key="2">
    <citation type="submission" date="2020-08" db="EMBL/GenBank/DDBJ databases">
        <authorList>
            <person name="Chen M."/>
            <person name="Teng W."/>
            <person name="Zhao L."/>
            <person name="Hu C."/>
            <person name="Zhou Y."/>
            <person name="Han B."/>
            <person name="Song L."/>
            <person name="Shu W."/>
        </authorList>
    </citation>
    <scope>NUCLEOTIDE SEQUENCE</scope>
    <source>
        <strain evidence="2">FACHB-1375</strain>
    </source>
</reference>
<dbReference type="InterPro" id="IPR005123">
    <property type="entry name" value="Oxoglu/Fe-dep_dioxygenase_dom"/>
</dbReference>